<dbReference type="InterPro" id="IPR016195">
    <property type="entry name" value="Pol/histidinol_Pase-like"/>
</dbReference>
<accession>A0A562VBT6</accession>
<dbReference type="RefSeq" id="WP_147133852.1">
    <property type="nucleotide sequence ID" value="NZ_BAABIJ010000001.1"/>
</dbReference>
<dbReference type="InterPro" id="IPR004013">
    <property type="entry name" value="PHP_dom"/>
</dbReference>
<dbReference type="PANTHER" id="PTHR42924:SF3">
    <property type="entry name" value="POLYMERASE_HISTIDINOL PHOSPHATASE N-TERMINAL DOMAIN-CONTAINING PROTEIN"/>
    <property type="match status" value="1"/>
</dbReference>
<dbReference type="OrthoDB" id="9804333at2"/>
<evidence type="ECO:0000259" key="2">
    <source>
        <dbReference type="SMART" id="SM00481"/>
    </source>
</evidence>
<dbReference type="InterPro" id="IPR003141">
    <property type="entry name" value="Pol/His_phosphatase_N"/>
</dbReference>
<evidence type="ECO:0000313" key="4">
    <source>
        <dbReference type="Proteomes" id="UP000321617"/>
    </source>
</evidence>
<feature type="domain" description="Polymerase/histidinol phosphatase N-terminal" evidence="2">
    <location>
        <begin position="143"/>
        <end position="208"/>
    </location>
</feature>
<evidence type="ECO:0000256" key="1">
    <source>
        <dbReference type="SAM" id="MobiDB-lite"/>
    </source>
</evidence>
<keyword evidence="4" id="KW-1185">Reference proteome</keyword>
<reference evidence="3 4" key="1">
    <citation type="journal article" date="2013" name="Stand. Genomic Sci.">
        <title>Genomic Encyclopedia of Type Strains, Phase I: The one thousand microbial genomes (KMG-I) project.</title>
        <authorList>
            <person name="Kyrpides N.C."/>
            <person name="Woyke T."/>
            <person name="Eisen J.A."/>
            <person name="Garrity G."/>
            <person name="Lilburn T.G."/>
            <person name="Beck B.J."/>
            <person name="Whitman W.B."/>
            <person name="Hugenholtz P."/>
            <person name="Klenk H.P."/>
        </authorList>
    </citation>
    <scope>NUCLEOTIDE SEQUENCE [LARGE SCALE GENOMIC DNA]</scope>
    <source>
        <strain evidence="3 4">DSM 45044</strain>
    </source>
</reference>
<feature type="region of interest" description="Disordered" evidence="1">
    <location>
        <begin position="112"/>
        <end position="156"/>
    </location>
</feature>
<dbReference type="EMBL" id="VLLL01000005">
    <property type="protein sequence ID" value="TWJ15339.1"/>
    <property type="molecule type" value="Genomic_DNA"/>
</dbReference>
<sequence length="403" mass="42612">MIVHTGEWTPADRVASPYRYLPAHVPDGAAGIRVRLAYPADAGVLDLGCIGPDGFRGWSGGARDEFVITAGHATPGYLPGRPEPGEWHVVLGLYRVPARLPYEVTVTVLSEAPEPPPVTAPPVPDRPPRRNPPAPPGRRWLAGDLHCHSHHSDGTGSVPELAAAAVSAGLDFLAVTDHNTVSHHRELDAVSRRYGVHLIPGQEITTDRGHANAFGDIGWIDFRASAAEWFAEVARRGGVVSVNHPIATDCAWQFPLDAPPPAAEIWHSTWHDTTWRGPLAWWLAAGPAVVPVGGSDYHSPDGAAPLGRPVTWLCVPDSAPVTTEALLDALRTGAVAVGADRTGPAILPGDATVNVATETPVVLADFTGRRRIVPAGTVSLPAEPGAHWIEDFKGAVVALCRVG</sequence>
<dbReference type="Gene3D" id="3.20.20.140">
    <property type="entry name" value="Metal-dependent hydrolases"/>
    <property type="match status" value="1"/>
</dbReference>
<dbReference type="InterPro" id="IPR052018">
    <property type="entry name" value="PHP_domain"/>
</dbReference>
<dbReference type="SMART" id="SM00481">
    <property type="entry name" value="POLIIIAc"/>
    <property type="match status" value="1"/>
</dbReference>
<organism evidence="3 4">
    <name type="scientific">Stackebrandtia albiflava</name>
    <dbReference type="NCBI Taxonomy" id="406432"/>
    <lineage>
        <taxon>Bacteria</taxon>
        <taxon>Bacillati</taxon>
        <taxon>Actinomycetota</taxon>
        <taxon>Actinomycetes</taxon>
        <taxon>Glycomycetales</taxon>
        <taxon>Glycomycetaceae</taxon>
        <taxon>Stackebrandtia</taxon>
    </lineage>
</organism>
<dbReference type="SUPFAM" id="SSF89550">
    <property type="entry name" value="PHP domain-like"/>
    <property type="match status" value="1"/>
</dbReference>
<name>A0A562VBT6_9ACTN</name>
<protein>
    <submittedName>
        <fullName evidence="3">PHP domain-containing protein</fullName>
    </submittedName>
</protein>
<dbReference type="Pfam" id="PF02811">
    <property type="entry name" value="PHP"/>
    <property type="match status" value="1"/>
</dbReference>
<proteinExistence type="predicted"/>
<dbReference type="GO" id="GO:0004534">
    <property type="term" value="F:5'-3' RNA exonuclease activity"/>
    <property type="evidence" value="ECO:0007669"/>
    <property type="project" value="TreeGrafter"/>
</dbReference>
<comment type="caution">
    <text evidence="3">The sequence shown here is derived from an EMBL/GenBank/DDBJ whole genome shotgun (WGS) entry which is preliminary data.</text>
</comment>
<dbReference type="Proteomes" id="UP000321617">
    <property type="component" value="Unassembled WGS sequence"/>
</dbReference>
<dbReference type="NCBIfam" id="NF038032">
    <property type="entry name" value="CehA_McbA_metalo"/>
    <property type="match status" value="1"/>
</dbReference>
<gene>
    <name evidence="3" type="ORF">LX16_1040</name>
</gene>
<dbReference type="AlphaFoldDB" id="A0A562VBT6"/>
<feature type="compositionally biased region" description="Pro residues" evidence="1">
    <location>
        <begin position="113"/>
        <end position="136"/>
    </location>
</feature>
<dbReference type="GO" id="GO:0035312">
    <property type="term" value="F:5'-3' DNA exonuclease activity"/>
    <property type="evidence" value="ECO:0007669"/>
    <property type="project" value="TreeGrafter"/>
</dbReference>
<evidence type="ECO:0000313" key="3">
    <source>
        <dbReference type="EMBL" id="TWJ15339.1"/>
    </source>
</evidence>
<dbReference type="PANTHER" id="PTHR42924">
    <property type="entry name" value="EXONUCLEASE"/>
    <property type="match status" value="1"/>
</dbReference>